<dbReference type="PANTHER" id="PTHR43404">
    <property type="entry name" value="LIPOPOLYSACCHARIDE CHOLINEPHOSPHOTRANSFERASE LICD"/>
    <property type="match status" value="1"/>
</dbReference>
<dbReference type="AlphaFoldDB" id="G9WNP2"/>
<feature type="domain" description="LicD/FKTN/FKRP nucleotidyltransferase" evidence="1">
    <location>
        <begin position="40"/>
        <end position="269"/>
    </location>
</feature>
<keyword evidence="3" id="KW-1185">Reference proteome</keyword>
<reference evidence="2" key="2">
    <citation type="submission" date="2013-03" db="EMBL/GenBank/DDBJ databases">
        <title>The Genome Sequence of Oribacterium sp. ACB1.</title>
        <authorList>
            <consortium name="The Broad Institute Genomics Platform"/>
            <consortium name="The Broad Institute Genome Sequencing Center for Infectious Disease"/>
            <person name="Earl A."/>
            <person name="Ward D."/>
            <person name="Feldgarden M."/>
            <person name="Gevers D."/>
            <person name="Sizova M."/>
            <person name="Hazen A."/>
            <person name="Epstein S."/>
            <person name="Walker B."/>
            <person name="Young S."/>
            <person name="Zeng Q."/>
            <person name="Gargeya S."/>
            <person name="Fitzgerald M."/>
            <person name="Haas B."/>
            <person name="Abouelleil A."/>
            <person name="Allen A.W."/>
            <person name="Alvarado L."/>
            <person name="Arachchi H.M."/>
            <person name="Berlin A.M."/>
            <person name="Chapman S.B."/>
            <person name="Gainer-Dewar J."/>
            <person name="Goldberg J."/>
            <person name="Griggs A."/>
            <person name="Gujja S."/>
            <person name="Hansen M."/>
            <person name="Howarth C."/>
            <person name="Imamovic A."/>
            <person name="Ireland A."/>
            <person name="Larimer J."/>
            <person name="McCowan C."/>
            <person name="Murphy C."/>
            <person name="Pearson M."/>
            <person name="Poon T.W."/>
            <person name="Priest M."/>
            <person name="Roberts A."/>
            <person name="Saif S."/>
            <person name="Shea T."/>
            <person name="Sisk P."/>
            <person name="Sykes S."/>
            <person name="Wortman J."/>
            <person name="Nusbaum C."/>
            <person name="Birren B."/>
        </authorList>
    </citation>
    <scope>NUCLEOTIDE SEQUENCE [LARGE SCALE GENOMIC DNA]</scope>
    <source>
        <strain evidence="2">ACB1</strain>
    </source>
</reference>
<evidence type="ECO:0000313" key="3">
    <source>
        <dbReference type="Proteomes" id="UP000018461"/>
    </source>
</evidence>
<dbReference type="PATRIC" id="fig|796943.3.peg.1393"/>
<dbReference type="GO" id="GO:0009100">
    <property type="term" value="P:glycoprotein metabolic process"/>
    <property type="evidence" value="ECO:0007669"/>
    <property type="project" value="UniProtKB-ARBA"/>
</dbReference>
<proteinExistence type="predicted"/>
<dbReference type="EMBL" id="AFZC02000003">
    <property type="protein sequence ID" value="EHL10779.1"/>
    <property type="molecule type" value="Genomic_DNA"/>
</dbReference>
<comment type="caution">
    <text evidence="2">The sequence shown here is derived from an EMBL/GenBank/DDBJ whole genome shotgun (WGS) entry which is preliminary data.</text>
</comment>
<evidence type="ECO:0000313" key="2">
    <source>
        <dbReference type="EMBL" id="EHL10779.1"/>
    </source>
</evidence>
<name>G9WNP2_9FIRM</name>
<sequence>MKFEREFFYDEVRDGFYIPGIMKRAWGAGLTILSEIDRICNQYDIPYYAAAGTLLGAVRNGQCIPWDDDIDIMMLRKDYDKFKEVLKDELAKELSFNTLETQEHHYSFFTTISTQSVDVHSGLLRKYQEYPFMASVDIFVIDELSEKPEEEQRRRRVLMGFLAILNRLKKNPEKDDTFQEELKKLENLISAHFDRDLPLERQLYKEIEKELIKYNGKAGKRLTCIPWYILHEDYSYPKRVFEKRKRVPFYTGSLPIPEGYDVILRAEFGEYHRKVRADGAHNYPYFKKFKGMLQQHFKDRWMPEYSFSEEDLIRPEIQNFRDLAMLTVEAFHSALTELMDAIENREFPRCLSKLATMQEEAITFGNAIEQKKGEGTKSVSLIEEYCEALFELYQRISEQGARGDFSKGSALLVKALKKERKNILTCLENLQAAVQKDFKKQVVFLPHSAKHFASLRPLVDALLEEEEIECKIIPIPYYDKCGDGRLKEIHYEGEDFPKEYEIVDYNCYDFSVELPDCIVINSPYDEFNPVWTVDSAFYSKELKKYSNKLIYIPWFVTDEIDPKNEEDGKAFTNMEYYVTVPGLFHSDFTIVQSEGMKKAYLAKIEEFAGKDVTKKMEKKIAGAGSCLLGEKKGQGIKEVAEWVKAFALKNKEKKNKEKNKMKRE</sequence>
<evidence type="ECO:0000259" key="1">
    <source>
        <dbReference type="Pfam" id="PF04991"/>
    </source>
</evidence>
<organism evidence="2 3">
    <name type="scientific">Oribacterium parvum ACB1</name>
    <dbReference type="NCBI Taxonomy" id="796943"/>
    <lineage>
        <taxon>Bacteria</taxon>
        <taxon>Bacillati</taxon>
        <taxon>Bacillota</taxon>
        <taxon>Clostridia</taxon>
        <taxon>Lachnospirales</taxon>
        <taxon>Lachnospiraceae</taxon>
        <taxon>Oribacterium</taxon>
    </lineage>
</organism>
<dbReference type="InterPro" id="IPR007074">
    <property type="entry name" value="LicD/FKTN/FKRP_NTP_transf"/>
</dbReference>
<dbReference type="RefSeq" id="WP_009534831.1">
    <property type="nucleotide sequence ID" value="NZ_KE148312.1"/>
</dbReference>
<dbReference type="InterPro" id="IPR052942">
    <property type="entry name" value="LPS_cholinephosphotransferase"/>
</dbReference>
<dbReference type="PANTHER" id="PTHR43404:SF2">
    <property type="entry name" value="LIPOPOLYSACCHARIDE CHOLINEPHOSPHOTRANSFERASE LICD"/>
    <property type="match status" value="1"/>
</dbReference>
<gene>
    <name evidence="2" type="ORF">HMPREF9625_00975</name>
</gene>
<dbReference type="STRING" id="796943.HMPREF9625_00975"/>
<reference evidence="2" key="1">
    <citation type="submission" date="2011-08" db="EMBL/GenBank/DDBJ databases">
        <authorList>
            <consortium name="The Broad Institute Genome Sequencing Platform"/>
            <person name="Earl A."/>
            <person name="Ward D."/>
            <person name="Feldgarden M."/>
            <person name="Gevers D."/>
            <person name="Sizova M."/>
            <person name="Hazen A."/>
            <person name="Epstein S."/>
            <person name="Young S.K."/>
            <person name="Zeng Q."/>
            <person name="Gargeya S."/>
            <person name="Fitzgerald M."/>
            <person name="Haas B."/>
            <person name="Abouelleil A."/>
            <person name="Alvarado L."/>
            <person name="Arachchi H.M."/>
            <person name="Berlin A."/>
            <person name="Brown A."/>
            <person name="Chapman S.B."/>
            <person name="Chen Z."/>
            <person name="Dunbar C."/>
            <person name="Freedman E."/>
            <person name="Gearin G."/>
            <person name="Gellesch M."/>
            <person name="Goldberg J."/>
            <person name="Griggs A."/>
            <person name="Gujja S."/>
            <person name="Heiman D."/>
            <person name="Howarth C."/>
            <person name="Larson L."/>
            <person name="Lui A."/>
            <person name="MacDonald P.J.P."/>
            <person name="Montmayeur A."/>
            <person name="Murphy C."/>
            <person name="Neiman D."/>
            <person name="Pearson M."/>
            <person name="Priest M."/>
            <person name="Roberts A."/>
            <person name="Saif S."/>
            <person name="Shea T."/>
            <person name="Shenoy N."/>
            <person name="Sisk P."/>
            <person name="Stolte C."/>
            <person name="Sykes S."/>
            <person name="Wortman J."/>
            <person name="Nusbaum C."/>
            <person name="Birren B."/>
        </authorList>
    </citation>
    <scope>NUCLEOTIDE SEQUENCE</scope>
    <source>
        <strain evidence="2">ACB1</strain>
    </source>
</reference>
<dbReference type="Proteomes" id="UP000018461">
    <property type="component" value="Unassembled WGS sequence"/>
</dbReference>
<dbReference type="HOGENOM" id="CLU_027783_0_0_9"/>
<dbReference type="Pfam" id="PF04991">
    <property type="entry name" value="LicD"/>
    <property type="match status" value="1"/>
</dbReference>
<accession>G9WNP2</accession>
<protein>
    <recommendedName>
        <fullName evidence="1">LicD/FKTN/FKRP nucleotidyltransferase domain-containing protein</fullName>
    </recommendedName>
</protein>